<keyword evidence="8" id="KW-1185">Reference proteome</keyword>
<reference evidence="8" key="2">
    <citation type="submission" date="2012-03" db="EMBL/GenBank/DDBJ databases">
        <title>Complete genome sequence of Flavobacterium indicum GPTSA100-9T, isolated from warm spring water.</title>
        <authorList>
            <person name="Barbier P."/>
            <person name="Houel A."/>
            <person name="Loux V."/>
            <person name="Poulain J."/>
            <person name="Bernardet J.-F."/>
            <person name="Touchon M."/>
            <person name="Duchaud E."/>
        </authorList>
    </citation>
    <scope>NUCLEOTIDE SEQUENCE [LARGE SCALE GENOMIC DNA]</scope>
    <source>
        <strain evidence="8">DSM 17447 / CIP 109464 / GPTSA100-9</strain>
    </source>
</reference>
<evidence type="ECO:0000313" key="7">
    <source>
        <dbReference type="EMBL" id="CCG53642.1"/>
    </source>
</evidence>
<keyword evidence="6" id="KW-0592">Phosphate transport</keyword>
<evidence type="ECO:0000256" key="2">
    <source>
        <dbReference type="ARBA" id="ARBA00022448"/>
    </source>
</evidence>
<keyword evidence="3 6" id="KW-0812">Transmembrane</keyword>
<dbReference type="KEGG" id="fin:KQS_08525"/>
<evidence type="ECO:0000256" key="6">
    <source>
        <dbReference type="RuleBase" id="RU363058"/>
    </source>
</evidence>
<evidence type="ECO:0000256" key="5">
    <source>
        <dbReference type="ARBA" id="ARBA00023136"/>
    </source>
</evidence>
<dbReference type="GO" id="GO:0035435">
    <property type="term" value="P:phosphate ion transmembrane transport"/>
    <property type="evidence" value="ECO:0007669"/>
    <property type="project" value="TreeGrafter"/>
</dbReference>
<gene>
    <name evidence="7" type="ordered locus">KQS_08525</name>
</gene>
<evidence type="ECO:0000256" key="1">
    <source>
        <dbReference type="ARBA" id="ARBA00004141"/>
    </source>
</evidence>
<dbReference type="GO" id="GO:0005315">
    <property type="term" value="F:phosphate transmembrane transporter activity"/>
    <property type="evidence" value="ECO:0007669"/>
    <property type="project" value="InterPro"/>
</dbReference>
<dbReference type="PANTHER" id="PTHR11101">
    <property type="entry name" value="PHOSPHATE TRANSPORTER"/>
    <property type="match status" value="1"/>
</dbReference>
<dbReference type="PANTHER" id="PTHR11101:SF80">
    <property type="entry name" value="PHOSPHATE TRANSPORTER"/>
    <property type="match status" value="1"/>
</dbReference>
<feature type="transmembrane region" description="Helical" evidence="6">
    <location>
        <begin position="111"/>
        <end position="130"/>
    </location>
</feature>
<organism evidence="7 8">
    <name type="scientific">Flavobacterium indicum (strain DSM 17447 / CIP 109464 / GPTSA100-9)</name>
    <dbReference type="NCBI Taxonomy" id="1094466"/>
    <lineage>
        <taxon>Bacteria</taxon>
        <taxon>Pseudomonadati</taxon>
        <taxon>Bacteroidota</taxon>
        <taxon>Flavobacteriia</taxon>
        <taxon>Flavobacteriales</taxon>
        <taxon>Flavobacteriaceae</taxon>
        <taxon>Flavobacterium</taxon>
    </lineage>
</organism>
<comment type="similarity">
    <text evidence="6">Belongs to the inorganic phosphate transporter (PiT) (TC 2.A.20) family.</text>
</comment>
<comment type="subcellular location">
    <subcellularLocation>
        <location evidence="1 6">Membrane</location>
        <topology evidence="1 6">Multi-pass membrane protein</topology>
    </subcellularLocation>
</comment>
<proteinExistence type="inferred from homology"/>
<feature type="transmembrane region" description="Helical" evidence="6">
    <location>
        <begin position="261"/>
        <end position="278"/>
    </location>
</feature>
<feature type="transmembrane region" description="Helical" evidence="6">
    <location>
        <begin position="136"/>
        <end position="157"/>
    </location>
</feature>
<feature type="transmembrane region" description="Helical" evidence="6">
    <location>
        <begin position="37"/>
        <end position="60"/>
    </location>
</feature>
<evidence type="ECO:0000256" key="4">
    <source>
        <dbReference type="ARBA" id="ARBA00022989"/>
    </source>
</evidence>
<feature type="transmembrane region" description="Helical" evidence="6">
    <location>
        <begin position="6"/>
        <end position="25"/>
    </location>
</feature>
<feature type="transmembrane region" description="Helical" evidence="6">
    <location>
        <begin position="346"/>
        <end position="368"/>
    </location>
</feature>
<accession>H8XTR2</accession>
<protein>
    <recommendedName>
        <fullName evidence="6">Phosphate transporter</fullName>
    </recommendedName>
</protein>
<dbReference type="Pfam" id="PF01384">
    <property type="entry name" value="PHO4"/>
    <property type="match status" value="1"/>
</dbReference>
<dbReference type="GO" id="GO:0016020">
    <property type="term" value="C:membrane"/>
    <property type="evidence" value="ECO:0007669"/>
    <property type="project" value="UniProtKB-SubCell"/>
</dbReference>
<evidence type="ECO:0000256" key="3">
    <source>
        <dbReference type="ARBA" id="ARBA00022692"/>
    </source>
</evidence>
<keyword evidence="4 6" id="KW-1133">Transmembrane helix</keyword>
<evidence type="ECO:0000313" key="8">
    <source>
        <dbReference type="Proteomes" id="UP000007599"/>
    </source>
</evidence>
<dbReference type="InterPro" id="IPR001204">
    <property type="entry name" value="Phos_transporter"/>
</dbReference>
<keyword evidence="5 6" id="KW-0472">Membrane</keyword>
<dbReference type="AlphaFoldDB" id="H8XTR2"/>
<dbReference type="PATRIC" id="fig|1094466.5.peg.1670"/>
<name>H8XTR2_FLAIG</name>
<dbReference type="STRING" id="1094466.KQS_08525"/>
<dbReference type="eggNOG" id="COG0306">
    <property type="taxonomic scope" value="Bacteria"/>
</dbReference>
<sequence length="369" mass="39460">MNMTNLILILAVVFLSFNNGANDIFKGVATLYSSKTISYKSALVWAVLTTISGSICSIFLVKSLLKNFSGKGLVPDELLLNPIFAISVVIGAALTIFFATKIGMPVSTTHALVGSLFGVGILSVGLGFNFQKLADAFVVPLLASPLLASIFAVFFYYSFSSIRKKLGITKQSCICLIEDYNAKVTHNDFVSEIKIENELIVSSCDSTSEIYSKSIFGISSQKIVDFFHFISAGAVGFARGLNDTPKIAGILLLITSVNSSYFLYVVAIAMAVGGILNARKVANTMSNKITTMNTGQGFTANLVTSILVTTASFNNLPVSTTHVSVGSIFGIGLVNKSADFKMILRIVLSWILTLPIAAIISAIIFFVLK</sequence>
<dbReference type="Proteomes" id="UP000007599">
    <property type="component" value="Chromosome I"/>
</dbReference>
<keyword evidence="2 6" id="KW-0813">Transport</keyword>
<dbReference type="HOGENOM" id="CLU_015355_1_1_10"/>
<feature type="transmembrane region" description="Helical" evidence="6">
    <location>
        <begin position="80"/>
        <end position="99"/>
    </location>
</feature>
<reference evidence="7 8" key="1">
    <citation type="journal article" date="2012" name="J. Bacteriol.">
        <title>Complete Genome Sequence of Flavobacterium indicum GPSTA100-9T, Isolated from Warm Spring Water.</title>
        <authorList>
            <person name="Barbier P."/>
            <person name="Houel A."/>
            <person name="Loux V."/>
            <person name="Poulain J."/>
            <person name="Bernardet J.F."/>
            <person name="Touchon M."/>
            <person name="Duchaud E."/>
        </authorList>
    </citation>
    <scope>NUCLEOTIDE SEQUENCE [LARGE SCALE GENOMIC DNA]</scope>
    <source>
        <strain evidence="8">DSM 17447 / CIP 109464 / GPTSA100-9</strain>
    </source>
</reference>
<dbReference type="EMBL" id="HE774682">
    <property type="protein sequence ID" value="CCG53642.1"/>
    <property type="molecule type" value="Genomic_DNA"/>
</dbReference>